<name>A0A132PSE6_9MYCO</name>
<dbReference type="AlphaFoldDB" id="A0A132PSE6"/>
<gene>
    <name evidence="1" type="ORF">AFM11_02990</name>
</gene>
<protein>
    <submittedName>
        <fullName evidence="1">Uncharacterized protein</fullName>
    </submittedName>
</protein>
<reference evidence="1 2" key="1">
    <citation type="submission" date="2015-07" db="EMBL/GenBank/DDBJ databases">
        <title>A draft genome sequence of Mycobacterium wolinskyi.</title>
        <authorList>
            <person name="de Man T.J."/>
            <person name="Perry K.A."/>
            <person name="Coulliette A.D."/>
            <person name="Jensen B."/>
            <person name="Toney N.C."/>
            <person name="Limbago B.M."/>
            <person name="Noble-Wang J."/>
        </authorList>
    </citation>
    <scope>NUCLEOTIDE SEQUENCE [LARGE SCALE GENOMIC DNA]</scope>
    <source>
        <strain evidence="1 2">CDC_01</strain>
    </source>
</reference>
<keyword evidence="2" id="KW-1185">Reference proteome</keyword>
<comment type="caution">
    <text evidence="1">The sequence shown here is derived from an EMBL/GenBank/DDBJ whole genome shotgun (WGS) entry which is preliminary data.</text>
</comment>
<evidence type="ECO:0000313" key="1">
    <source>
        <dbReference type="EMBL" id="KWX25278.1"/>
    </source>
</evidence>
<proteinExistence type="predicted"/>
<organism evidence="1 2">
    <name type="scientific">Mycolicibacterium wolinskyi</name>
    <dbReference type="NCBI Taxonomy" id="59750"/>
    <lineage>
        <taxon>Bacteria</taxon>
        <taxon>Bacillati</taxon>
        <taxon>Actinomycetota</taxon>
        <taxon>Actinomycetes</taxon>
        <taxon>Mycobacteriales</taxon>
        <taxon>Mycobacteriaceae</taxon>
        <taxon>Mycolicibacterium</taxon>
    </lineage>
</organism>
<accession>A0A132PSE6</accession>
<dbReference type="RefSeq" id="WP_067843796.1">
    <property type="nucleotide sequence ID" value="NZ_LGTW01000002.1"/>
</dbReference>
<dbReference type="Proteomes" id="UP000070612">
    <property type="component" value="Unassembled WGS sequence"/>
</dbReference>
<dbReference type="PATRIC" id="fig|59750.3.peg.2466"/>
<sequence>MSVDGVGADGVGIGSLEGVLGGADVGGLAVDIAGGVGAGSTMTTRGLVSPVSSTAMMRAPVTSTNPIVPMAVMTMSLERDHALSMRTLMGAVAASASSASTTL</sequence>
<dbReference type="EMBL" id="LGTW01000002">
    <property type="protein sequence ID" value="KWX25278.1"/>
    <property type="molecule type" value="Genomic_DNA"/>
</dbReference>
<evidence type="ECO:0000313" key="2">
    <source>
        <dbReference type="Proteomes" id="UP000070612"/>
    </source>
</evidence>